<accession>A0A658QZY8</accession>
<evidence type="ECO:0000313" key="2">
    <source>
        <dbReference type="Proteomes" id="UP000198263"/>
    </source>
</evidence>
<dbReference type="OrthoDB" id="9135013at2"/>
<dbReference type="RefSeq" id="WP_040049070.1">
    <property type="nucleotide sequence ID" value="NZ_FCNV02000007.1"/>
</dbReference>
<keyword evidence="2" id="KW-1185">Reference proteome</keyword>
<gene>
    <name evidence="1" type="ORF">AWB72_03437</name>
</gene>
<protein>
    <submittedName>
        <fullName evidence="1">Uncharacterized protein</fullName>
    </submittedName>
</protein>
<proteinExistence type="predicted"/>
<dbReference type="AlphaFoldDB" id="A0A658QZY8"/>
<sequence length="113" mass="12024">MGPNVTVSVNEKGHAVVTHAMPLVDYCVHRAQTLRAMVEALSAAKFAGDGGCAASSALAKPLMELIRTQVSELEPLFKTLDQRAYEKGFEDARIVGGTKRGQLESVKDPVVAA</sequence>
<comment type="caution">
    <text evidence="1">The sequence shown here is derived from an EMBL/GenBank/DDBJ whole genome shotgun (WGS) entry which is preliminary data.</text>
</comment>
<dbReference type="EMBL" id="FCNV02000007">
    <property type="protein sequence ID" value="SAL35407.1"/>
    <property type="molecule type" value="Genomic_DNA"/>
</dbReference>
<name>A0A658QZY8_9BURK</name>
<organism evidence="1 2">
    <name type="scientific">Caballeronia concitans</name>
    <dbReference type="NCBI Taxonomy" id="1777133"/>
    <lineage>
        <taxon>Bacteria</taxon>
        <taxon>Pseudomonadati</taxon>
        <taxon>Pseudomonadota</taxon>
        <taxon>Betaproteobacteria</taxon>
        <taxon>Burkholderiales</taxon>
        <taxon>Burkholderiaceae</taxon>
        <taxon>Caballeronia</taxon>
    </lineage>
</organism>
<reference evidence="1 2" key="1">
    <citation type="submission" date="2016-01" db="EMBL/GenBank/DDBJ databases">
        <authorList>
            <person name="Peeters C."/>
        </authorList>
    </citation>
    <scope>NUCLEOTIDE SEQUENCE [LARGE SCALE GENOMIC DNA]</scope>
    <source>
        <strain evidence="1">LMG 29315</strain>
    </source>
</reference>
<evidence type="ECO:0000313" key="1">
    <source>
        <dbReference type="EMBL" id="SAL35407.1"/>
    </source>
</evidence>
<dbReference type="Proteomes" id="UP000198263">
    <property type="component" value="Unassembled WGS sequence"/>
</dbReference>